<evidence type="ECO:0000313" key="2">
    <source>
        <dbReference type="Proteomes" id="UP001138768"/>
    </source>
</evidence>
<dbReference type="Gene3D" id="3.30.450.20">
    <property type="entry name" value="PAS domain"/>
    <property type="match status" value="1"/>
</dbReference>
<sequence length="329" mass="37560">MSEALQTAIASQRLLLQTRLSAALSRLQRPCREAWGDRAALEQALSEAMEMLPYCKYLYLLDHQARQITANVARGGLLPEHFDRDRTSRPYMAEALSGTDFSLSSAYLSRNNRRPSLTAVQRLTRSDSELLGYLGADFDLRDLPLTRELCRQSDQWLQLKGDPAIRGALFYQQRVDSLMDSRIDAILDLVIELMSSHGVFHGKLHFSSSRATLWLLDDPYHFRVLDYEDLSDPAICLAYPQRAYPDDAAIPSARIRAIFNQFRELRFMDENIYLRSGSLNIMNGLVALNFSCDGSHYMRWDEFLDKRMDFWLGSAAPTCSESEKPKPAD</sequence>
<protein>
    <submittedName>
        <fullName evidence="1">Uncharacterized protein</fullName>
    </submittedName>
</protein>
<dbReference type="EMBL" id="NRRY01000050">
    <property type="protein sequence ID" value="MBK1620824.1"/>
    <property type="molecule type" value="Genomic_DNA"/>
</dbReference>
<dbReference type="AlphaFoldDB" id="A0A9X0WCA4"/>
<comment type="caution">
    <text evidence="1">The sequence shown here is derived from an EMBL/GenBank/DDBJ whole genome shotgun (WGS) entry which is preliminary data.</text>
</comment>
<reference evidence="1 2" key="1">
    <citation type="journal article" date="2020" name="Microorganisms">
        <title>Osmotic Adaptation and Compatible Solute Biosynthesis of Phototrophic Bacteria as Revealed from Genome Analyses.</title>
        <authorList>
            <person name="Imhoff J.F."/>
            <person name="Rahn T."/>
            <person name="Kunzel S."/>
            <person name="Keller A."/>
            <person name="Neulinger S.C."/>
        </authorList>
    </citation>
    <scope>NUCLEOTIDE SEQUENCE [LARGE SCALE GENOMIC DNA]</scope>
    <source>
        <strain evidence="1 2">DSM 25653</strain>
    </source>
</reference>
<gene>
    <name evidence="1" type="ORF">CKO42_20800</name>
</gene>
<dbReference type="Proteomes" id="UP001138768">
    <property type="component" value="Unassembled WGS sequence"/>
</dbReference>
<evidence type="ECO:0000313" key="1">
    <source>
        <dbReference type="EMBL" id="MBK1620824.1"/>
    </source>
</evidence>
<proteinExistence type="predicted"/>
<keyword evidence="2" id="KW-1185">Reference proteome</keyword>
<dbReference type="CDD" id="cd18773">
    <property type="entry name" value="PDC1_HK_sensor"/>
    <property type="match status" value="1"/>
</dbReference>
<name>A0A9X0WCA4_9GAMM</name>
<dbReference type="InterPro" id="IPR029151">
    <property type="entry name" value="Sensor-like_sf"/>
</dbReference>
<dbReference type="SUPFAM" id="SSF103190">
    <property type="entry name" value="Sensory domain-like"/>
    <property type="match status" value="1"/>
</dbReference>
<dbReference type="RefSeq" id="WP_200248306.1">
    <property type="nucleotide sequence ID" value="NZ_NRRY01000050.1"/>
</dbReference>
<accession>A0A9X0WCA4</accession>
<organism evidence="1 2">
    <name type="scientific">Lamprobacter modestohalophilus</name>
    <dbReference type="NCBI Taxonomy" id="1064514"/>
    <lineage>
        <taxon>Bacteria</taxon>
        <taxon>Pseudomonadati</taxon>
        <taxon>Pseudomonadota</taxon>
        <taxon>Gammaproteobacteria</taxon>
        <taxon>Chromatiales</taxon>
        <taxon>Chromatiaceae</taxon>
        <taxon>Lamprobacter</taxon>
    </lineage>
</organism>